<evidence type="ECO:0000313" key="2">
    <source>
        <dbReference type="Proteomes" id="UP000324222"/>
    </source>
</evidence>
<proteinExistence type="predicted"/>
<comment type="caution">
    <text evidence="1">The sequence shown here is derived from an EMBL/GenBank/DDBJ whole genome shotgun (WGS) entry which is preliminary data.</text>
</comment>
<sequence length="94" mass="10504">MQLARSEEQLTSMEIAVEDSNIPAVRKKVKEERKKSPILLPRYASYLLGTVTEKPSCALAWIPSSHFTGHCPRETVPRAGFDSQLPLHSSTQLI</sequence>
<dbReference type="Proteomes" id="UP000324222">
    <property type="component" value="Unassembled WGS sequence"/>
</dbReference>
<organism evidence="1 2">
    <name type="scientific">Portunus trituberculatus</name>
    <name type="common">Swimming crab</name>
    <name type="synonym">Neptunus trituberculatus</name>
    <dbReference type="NCBI Taxonomy" id="210409"/>
    <lineage>
        <taxon>Eukaryota</taxon>
        <taxon>Metazoa</taxon>
        <taxon>Ecdysozoa</taxon>
        <taxon>Arthropoda</taxon>
        <taxon>Crustacea</taxon>
        <taxon>Multicrustacea</taxon>
        <taxon>Malacostraca</taxon>
        <taxon>Eumalacostraca</taxon>
        <taxon>Eucarida</taxon>
        <taxon>Decapoda</taxon>
        <taxon>Pleocyemata</taxon>
        <taxon>Brachyura</taxon>
        <taxon>Eubrachyura</taxon>
        <taxon>Portunoidea</taxon>
        <taxon>Portunidae</taxon>
        <taxon>Portuninae</taxon>
        <taxon>Portunus</taxon>
    </lineage>
</organism>
<accession>A0A5B7GN13</accession>
<name>A0A5B7GN13_PORTR</name>
<reference evidence="1 2" key="1">
    <citation type="submission" date="2019-05" db="EMBL/GenBank/DDBJ databases">
        <title>Another draft genome of Portunus trituberculatus and its Hox gene families provides insights of decapod evolution.</title>
        <authorList>
            <person name="Jeong J.-H."/>
            <person name="Song I."/>
            <person name="Kim S."/>
            <person name="Choi T."/>
            <person name="Kim D."/>
            <person name="Ryu S."/>
            <person name="Kim W."/>
        </authorList>
    </citation>
    <scope>NUCLEOTIDE SEQUENCE [LARGE SCALE GENOMIC DNA]</scope>
    <source>
        <tissue evidence="1">Muscle</tissue>
    </source>
</reference>
<dbReference type="AlphaFoldDB" id="A0A5B7GN13"/>
<keyword evidence="2" id="KW-1185">Reference proteome</keyword>
<evidence type="ECO:0000313" key="1">
    <source>
        <dbReference type="EMBL" id="MPC58886.1"/>
    </source>
</evidence>
<gene>
    <name evidence="1" type="ORF">E2C01_052896</name>
</gene>
<dbReference type="EMBL" id="VSRR010016071">
    <property type="protein sequence ID" value="MPC58886.1"/>
    <property type="molecule type" value="Genomic_DNA"/>
</dbReference>
<protein>
    <submittedName>
        <fullName evidence="1">Uncharacterized protein</fullName>
    </submittedName>
</protein>